<comment type="caution">
    <text evidence="3">The sequence shown here is derived from an EMBL/GenBank/DDBJ whole genome shotgun (WGS) entry which is preliminary data.</text>
</comment>
<dbReference type="InterPro" id="IPR013094">
    <property type="entry name" value="AB_hydrolase_3"/>
</dbReference>
<dbReference type="OrthoDB" id="5396420at2759"/>
<sequence length="398" mass="44486">MSIFRASTPSSPIIVYLPPGPVLPDCLEEEERVISTLRESSSATIVRVNYRASSLHQYPTPCHDVLAGYDWVRENLLRDEFQRPYLAQLGVCGQLVGGSLATMLALTECRLGESRIGAAAVNNPIVDWIFPDDLPFVAPSELPEPAAPDETAFPADEDMGSSYATRENVEKESKTVRKRQKRPPKALPTTAWVAHSDNTTLPAVVLSGERDVLFRRPEDYFDRFASPIHFFRSPHAQLIFPQHEDVAASQQPDEVVDLETQMELDHYASLNNAMMAPALPTLARCRSYARNYPPAGTKLGLPLWNITYGLHSPLSDQATELAKMVRRSIARQTLKSHSGRTRWHDATEKGQYGQLAQEQVLLSACEGVGLWTQQEDNPNWKTNVQDMGAWMKQHLVRG</sequence>
<name>A0A9W8YI54_9PLEO</name>
<dbReference type="Proteomes" id="UP001140560">
    <property type="component" value="Unassembled WGS sequence"/>
</dbReference>
<reference evidence="3" key="1">
    <citation type="submission" date="2022-10" db="EMBL/GenBank/DDBJ databases">
        <title>Tapping the CABI collections for fungal endophytes: first genome assemblies for Collariella, Neodidymelliopsis, Ascochyta clinopodiicola, Didymella pomorum, Didymosphaeria variabile, Neocosmospora piperis and Neocucurbitaria cava.</title>
        <authorList>
            <person name="Hill R."/>
        </authorList>
    </citation>
    <scope>NUCLEOTIDE SEQUENCE</scope>
    <source>
        <strain evidence="3">IMI 356814</strain>
    </source>
</reference>
<keyword evidence="4" id="KW-1185">Reference proteome</keyword>
<dbReference type="GO" id="GO:0016787">
    <property type="term" value="F:hydrolase activity"/>
    <property type="evidence" value="ECO:0007669"/>
    <property type="project" value="InterPro"/>
</dbReference>
<dbReference type="Pfam" id="PF07859">
    <property type="entry name" value="Abhydrolase_3"/>
    <property type="match status" value="1"/>
</dbReference>
<evidence type="ECO:0000259" key="2">
    <source>
        <dbReference type="Pfam" id="PF07859"/>
    </source>
</evidence>
<gene>
    <name evidence="3" type="ORF">N0V83_000788</name>
</gene>
<dbReference type="EMBL" id="JAPEUY010000001">
    <property type="protein sequence ID" value="KAJ4377958.1"/>
    <property type="molecule type" value="Genomic_DNA"/>
</dbReference>
<proteinExistence type="predicted"/>
<feature type="region of interest" description="Disordered" evidence="1">
    <location>
        <begin position="142"/>
        <end position="188"/>
    </location>
</feature>
<accession>A0A9W8YI54</accession>
<protein>
    <recommendedName>
        <fullName evidence="2">Alpha/beta hydrolase fold-3 domain-containing protein</fullName>
    </recommendedName>
</protein>
<dbReference type="SUPFAM" id="SSF53474">
    <property type="entry name" value="alpha/beta-Hydrolases"/>
    <property type="match status" value="1"/>
</dbReference>
<evidence type="ECO:0000313" key="3">
    <source>
        <dbReference type="EMBL" id="KAJ4377958.1"/>
    </source>
</evidence>
<organism evidence="3 4">
    <name type="scientific">Neocucurbitaria cava</name>
    <dbReference type="NCBI Taxonomy" id="798079"/>
    <lineage>
        <taxon>Eukaryota</taxon>
        <taxon>Fungi</taxon>
        <taxon>Dikarya</taxon>
        <taxon>Ascomycota</taxon>
        <taxon>Pezizomycotina</taxon>
        <taxon>Dothideomycetes</taxon>
        <taxon>Pleosporomycetidae</taxon>
        <taxon>Pleosporales</taxon>
        <taxon>Pleosporineae</taxon>
        <taxon>Cucurbitariaceae</taxon>
        <taxon>Neocucurbitaria</taxon>
    </lineage>
</organism>
<feature type="domain" description="Alpha/beta hydrolase fold-3" evidence="2">
    <location>
        <begin position="29"/>
        <end position="225"/>
    </location>
</feature>
<dbReference type="AlphaFoldDB" id="A0A9W8YI54"/>
<evidence type="ECO:0000313" key="4">
    <source>
        <dbReference type="Proteomes" id="UP001140560"/>
    </source>
</evidence>
<evidence type="ECO:0000256" key="1">
    <source>
        <dbReference type="SAM" id="MobiDB-lite"/>
    </source>
</evidence>
<dbReference type="Gene3D" id="3.40.50.1820">
    <property type="entry name" value="alpha/beta hydrolase"/>
    <property type="match status" value="1"/>
</dbReference>
<dbReference type="InterPro" id="IPR029058">
    <property type="entry name" value="AB_hydrolase_fold"/>
</dbReference>